<dbReference type="Proteomes" id="UP001140453">
    <property type="component" value="Unassembled WGS sequence"/>
</dbReference>
<accession>A0A9W9CTW7</accession>
<name>A0A9W9CTW7_9PEZI</name>
<organism evidence="2 3">
    <name type="scientific">Gnomoniopsis smithogilvyi</name>
    <dbReference type="NCBI Taxonomy" id="1191159"/>
    <lineage>
        <taxon>Eukaryota</taxon>
        <taxon>Fungi</taxon>
        <taxon>Dikarya</taxon>
        <taxon>Ascomycota</taxon>
        <taxon>Pezizomycotina</taxon>
        <taxon>Sordariomycetes</taxon>
        <taxon>Sordariomycetidae</taxon>
        <taxon>Diaporthales</taxon>
        <taxon>Gnomoniaceae</taxon>
        <taxon>Gnomoniopsis</taxon>
    </lineage>
</organism>
<sequence length="272" mass="31035">MSSSRHSRRHSLPHIPSFHLGEDIDLAIGLTAGALAGNEFLESSESHSSRASHLLKAGLSAVIAAGAFKMLGREHRENAQQHSRHHHANHRTEDDGDARHSNNRHRLHHHEDEWGLRGRTCQREAHHGKRIDDEDEHRHGHSHPRHHHHHQHHHYDDEDDSAAIQSCRGHHRHHLRAADDDRPHRRHSFESGSSRPADPERSHPRRAYGYRDRDYDVRNDSMGFRDAPTAYGKSSSTQRLGRSGAGDQQHTAPASHHVHFSPTEADKKAHVY</sequence>
<gene>
    <name evidence="2" type="ORF">N0V93_009670</name>
</gene>
<feature type="compositionally biased region" description="Basic and acidic residues" evidence="1">
    <location>
        <begin position="109"/>
        <end position="138"/>
    </location>
</feature>
<feature type="compositionally biased region" description="Basic and acidic residues" evidence="1">
    <location>
        <begin position="90"/>
        <end position="100"/>
    </location>
</feature>
<evidence type="ECO:0000256" key="1">
    <source>
        <dbReference type="SAM" id="MobiDB-lite"/>
    </source>
</evidence>
<keyword evidence="3" id="KW-1185">Reference proteome</keyword>
<dbReference type="AlphaFoldDB" id="A0A9W9CTW7"/>
<feature type="compositionally biased region" description="Basic and acidic residues" evidence="1">
    <location>
        <begin position="209"/>
        <end position="219"/>
    </location>
</feature>
<proteinExistence type="predicted"/>
<evidence type="ECO:0000313" key="3">
    <source>
        <dbReference type="Proteomes" id="UP001140453"/>
    </source>
</evidence>
<evidence type="ECO:0000313" key="2">
    <source>
        <dbReference type="EMBL" id="KAJ4386772.1"/>
    </source>
</evidence>
<dbReference type="EMBL" id="JAPEVB010000006">
    <property type="protein sequence ID" value="KAJ4386772.1"/>
    <property type="molecule type" value="Genomic_DNA"/>
</dbReference>
<reference evidence="2" key="1">
    <citation type="submission" date="2022-10" db="EMBL/GenBank/DDBJ databases">
        <title>Tapping the CABI collections for fungal endophytes: first genome assemblies for Collariella, Neodidymelliopsis, Ascochyta clinopodiicola, Didymella pomorum, Didymosphaeria variabile, Neocosmospora piperis and Neocucurbitaria cava.</title>
        <authorList>
            <person name="Hill R."/>
        </authorList>
    </citation>
    <scope>NUCLEOTIDE SEQUENCE</scope>
    <source>
        <strain evidence="2">IMI 355082</strain>
    </source>
</reference>
<protein>
    <submittedName>
        <fullName evidence="2">Uncharacterized protein</fullName>
    </submittedName>
</protein>
<feature type="compositionally biased region" description="Basic residues" evidence="1">
    <location>
        <begin position="139"/>
        <end position="153"/>
    </location>
</feature>
<feature type="region of interest" description="Disordered" evidence="1">
    <location>
        <begin position="76"/>
        <end position="272"/>
    </location>
</feature>
<feature type="compositionally biased region" description="Polar residues" evidence="1">
    <location>
        <begin position="232"/>
        <end position="252"/>
    </location>
</feature>
<comment type="caution">
    <text evidence="2">The sequence shown here is derived from an EMBL/GenBank/DDBJ whole genome shotgun (WGS) entry which is preliminary data.</text>
</comment>